<dbReference type="STRING" id="3218.A0A2K1KV75"/>
<dbReference type="PANTHER" id="PTHR34375:SF2">
    <property type="entry name" value="GATA ZINC FINGER PROTEIN"/>
    <property type="match status" value="1"/>
</dbReference>
<dbReference type="GeneID" id="112280177"/>
<dbReference type="Gene3D" id="3.30.559.10">
    <property type="entry name" value="Chloramphenicol acetyltransferase-like domain"/>
    <property type="match status" value="1"/>
</dbReference>
<dbReference type="Gramene" id="Pp3c3_18850V3.1">
    <property type="protein sequence ID" value="Pp3c3_18850V3.1"/>
    <property type="gene ID" value="Pp3c3_18850"/>
</dbReference>
<keyword evidence="3" id="KW-1185">Reference proteome</keyword>
<dbReference type="RefSeq" id="XP_024371111.1">
    <property type="nucleotide sequence ID" value="XM_024515343.2"/>
</dbReference>
<sequence length="462" mass="51123">MAGMVVQTAARKLGKTEANWVAAVDEGTGITISSILFERRIPVTDLEAALRDVLALHPRLRSTIEQAHNEFFFQTPETVSVSLSEIVWSAQGEEEGDEDNRAQQLWHGITEDELNIPYQKCPVPVFEPKLYLLPESQSLLVLRLHAAAADMASTPIIIKQVVSSLYKRSGTEKESAEGVEDNLEKLKLSEPQEVLLPCIEDAIPSGQAKKPFWAHGVDVVGYGLVSRRHAYLPFDNPEGLRQSKLLRAGLTAEATDLLLKECEKRSVSIHGAINAAALKTVTAYKRVGPRGEHYGTTVLLQCRNRLHPVLPDSTVGFYHAALMRTIHTTEPESFWDLATRCSEDFDTAIKNRKHFTDMGDLNALMVQAMRFPNLTPSGSLRTSVLSTMFTPVVEDLGEEAAAVGVKDYLSCSSTHGVGPCLALFPFMRESALQFSFVFSSPLYSRTLMQSLVDSIIFYLTEK</sequence>
<gene>
    <name evidence="2" type="primary">LOC112280177</name>
    <name evidence="1" type="ORF">PHYPA_004640</name>
</gene>
<dbReference type="InterPro" id="IPR023213">
    <property type="entry name" value="CAT-like_dom_sf"/>
</dbReference>
<evidence type="ECO:0000313" key="3">
    <source>
        <dbReference type="Proteomes" id="UP000006727"/>
    </source>
</evidence>
<dbReference type="OMA" id="NMLMVQA"/>
<reference evidence="1 3" key="1">
    <citation type="journal article" date="2008" name="Science">
        <title>The Physcomitrella genome reveals evolutionary insights into the conquest of land by plants.</title>
        <authorList>
            <person name="Rensing S."/>
            <person name="Lang D."/>
            <person name="Zimmer A."/>
            <person name="Terry A."/>
            <person name="Salamov A."/>
            <person name="Shapiro H."/>
            <person name="Nishiyama T."/>
            <person name="Perroud P.-F."/>
            <person name="Lindquist E."/>
            <person name="Kamisugi Y."/>
            <person name="Tanahashi T."/>
            <person name="Sakakibara K."/>
            <person name="Fujita T."/>
            <person name="Oishi K."/>
            <person name="Shin-I T."/>
            <person name="Kuroki Y."/>
            <person name="Toyoda A."/>
            <person name="Suzuki Y."/>
            <person name="Hashimoto A."/>
            <person name="Yamaguchi K."/>
            <person name="Sugano A."/>
            <person name="Kohara Y."/>
            <person name="Fujiyama A."/>
            <person name="Anterola A."/>
            <person name="Aoki S."/>
            <person name="Ashton N."/>
            <person name="Barbazuk W.B."/>
            <person name="Barker E."/>
            <person name="Bennetzen J."/>
            <person name="Bezanilla M."/>
            <person name="Blankenship R."/>
            <person name="Cho S.H."/>
            <person name="Dutcher S."/>
            <person name="Estelle M."/>
            <person name="Fawcett J.A."/>
            <person name="Gundlach H."/>
            <person name="Hanada K."/>
            <person name="Heyl A."/>
            <person name="Hicks K.A."/>
            <person name="Hugh J."/>
            <person name="Lohr M."/>
            <person name="Mayer K."/>
            <person name="Melkozernov A."/>
            <person name="Murata T."/>
            <person name="Nelson D."/>
            <person name="Pils B."/>
            <person name="Prigge M."/>
            <person name="Reiss B."/>
            <person name="Renner T."/>
            <person name="Rombauts S."/>
            <person name="Rushton P."/>
            <person name="Sanderfoot A."/>
            <person name="Schween G."/>
            <person name="Shiu S.-H."/>
            <person name="Stueber K."/>
            <person name="Theodoulou F.L."/>
            <person name="Tu H."/>
            <person name="Van de Peer Y."/>
            <person name="Verrier P.J."/>
            <person name="Waters E."/>
            <person name="Wood A."/>
            <person name="Yang L."/>
            <person name="Cove D."/>
            <person name="Cuming A."/>
            <person name="Hasebe M."/>
            <person name="Lucas S."/>
            <person name="Mishler D.B."/>
            <person name="Reski R."/>
            <person name="Grigoriev I."/>
            <person name="Quatrano R.S."/>
            <person name="Boore J.L."/>
        </authorList>
    </citation>
    <scope>NUCLEOTIDE SEQUENCE [LARGE SCALE GENOMIC DNA]</scope>
    <source>
        <strain evidence="2 3">cv. Gransden 2004</strain>
    </source>
</reference>
<evidence type="ECO:0000313" key="1">
    <source>
        <dbReference type="EMBL" id="PNR57646.1"/>
    </source>
</evidence>
<reference evidence="2" key="3">
    <citation type="submission" date="2020-12" db="UniProtKB">
        <authorList>
            <consortium name="EnsemblPlants"/>
        </authorList>
    </citation>
    <scope>IDENTIFICATION</scope>
</reference>
<dbReference type="SUPFAM" id="SSF52777">
    <property type="entry name" value="CoA-dependent acyltransferases"/>
    <property type="match status" value="2"/>
</dbReference>
<dbReference type="Gramene" id="Pp3c3_18850V3.2">
    <property type="protein sequence ID" value="Pp3c3_18850V3.2"/>
    <property type="gene ID" value="Pp3c3_18850"/>
</dbReference>
<accession>A0A2K1KV75</accession>
<dbReference type="OrthoDB" id="439993at2759"/>
<dbReference type="EnsemblPlants" id="Pp3c3_18850V3.2">
    <property type="protein sequence ID" value="Pp3c3_18850V3.2"/>
    <property type="gene ID" value="Pp3c3_18850"/>
</dbReference>
<proteinExistence type="predicted"/>
<dbReference type="EMBL" id="ABEU02000003">
    <property type="protein sequence ID" value="PNR57646.1"/>
    <property type="molecule type" value="Genomic_DNA"/>
</dbReference>
<organism evidence="1">
    <name type="scientific">Physcomitrium patens</name>
    <name type="common">Spreading-leaved earth moss</name>
    <name type="synonym">Physcomitrella patens</name>
    <dbReference type="NCBI Taxonomy" id="3218"/>
    <lineage>
        <taxon>Eukaryota</taxon>
        <taxon>Viridiplantae</taxon>
        <taxon>Streptophyta</taxon>
        <taxon>Embryophyta</taxon>
        <taxon>Bryophyta</taxon>
        <taxon>Bryophytina</taxon>
        <taxon>Bryopsida</taxon>
        <taxon>Funariidae</taxon>
        <taxon>Funariales</taxon>
        <taxon>Funariaceae</taxon>
        <taxon>Physcomitrium</taxon>
    </lineage>
</organism>
<evidence type="ECO:0008006" key="4">
    <source>
        <dbReference type="Google" id="ProtNLM"/>
    </source>
</evidence>
<dbReference type="Gene3D" id="3.30.559.30">
    <property type="entry name" value="Nonribosomal peptide synthetase, condensation domain"/>
    <property type="match status" value="1"/>
</dbReference>
<dbReference type="EnsemblPlants" id="Pp3c3_18850V3.1">
    <property type="protein sequence ID" value="Pp3c3_18850V3.1"/>
    <property type="gene ID" value="Pp3c3_18850"/>
</dbReference>
<reference evidence="1 3" key="2">
    <citation type="journal article" date="2018" name="Plant J.">
        <title>The Physcomitrella patens chromosome-scale assembly reveals moss genome structure and evolution.</title>
        <authorList>
            <person name="Lang D."/>
            <person name="Ullrich K.K."/>
            <person name="Murat F."/>
            <person name="Fuchs J."/>
            <person name="Jenkins J."/>
            <person name="Haas F.B."/>
            <person name="Piednoel M."/>
            <person name="Gundlach H."/>
            <person name="Van Bel M."/>
            <person name="Meyberg R."/>
            <person name="Vives C."/>
            <person name="Morata J."/>
            <person name="Symeonidi A."/>
            <person name="Hiss M."/>
            <person name="Muchero W."/>
            <person name="Kamisugi Y."/>
            <person name="Saleh O."/>
            <person name="Blanc G."/>
            <person name="Decker E.L."/>
            <person name="van Gessel N."/>
            <person name="Grimwood J."/>
            <person name="Hayes R.D."/>
            <person name="Graham S.W."/>
            <person name="Gunter L.E."/>
            <person name="McDaniel S.F."/>
            <person name="Hoernstein S.N.W."/>
            <person name="Larsson A."/>
            <person name="Li F.W."/>
            <person name="Perroud P.F."/>
            <person name="Phillips J."/>
            <person name="Ranjan P."/>
            <person name="Rokshar D.S."/>
            <person name="Rothfels C.J."/>
            <person name="Schneider L."/>
            <person name="Shu S."/>
            <person name="Stevenson D.W."/>
            <person name="Thummler F."/>
            <person name="Tillich M."/>
            <person name="Villarreal Aguilar J.C."/>
            <person name="Widiez T."/>
            <person name="Wong G.K."/>
            <person name="Wymore A."/>
            <person name="Zhang Y."/>
            <person name="Zimmer A.D."/>
            <person name="Quatrano R.S."/>
            <person name="Mayer K.F.X."/>
            <person name="Goodstein D."/>
            <person name="Casacuberta J.M."/>
            <person name="Vandepoele K."/>
            <person name="Reski R."/>
            <person name="Cuming A.C."/>
            <person name="Tuskan G.A."/>
            <person name="Maumus F."/>
            <person name="Salse J."/>
            <person name="Schmutz J."/>
            <person name="Rensing S.A."/>
        </authorList>
    </citation>
    <scope>NUCLEOTIDE SEQUENCE [LARGE SCALE GENOMIC DNA]</scope>
    <source>
        <strain evidence="2 3">cv. Gransden 2004</strain>
    </source>
</reference>
<evidence type="ECO:0000313" key="2">
    <source>
        <dbReference type="EnsemblPlants" id="Pp3c3_18850V3.1"/>
    </source>
</evidence>
<protein>
    <recommendedName>
        <fullName evidence="4">Condensation domain-containing protein</fullName>
    </recommendedName>
</protein>
<dbReference type="AlphaFoldDB" id="A0A2K1KV75"/>
<dbReference type="PaxDb" id="3218-PP1S312_36V6.1"/>
<name>A0A2K1KV75_PHYPA</name>
<dbReference type="PANTHER" id="PTHR34375">
    <property type="entry name" value="GATA ZINC FINGER PROTEIN-RELATED"/>
    <property type="match status" value="1"/>
</dbReference>
<dbReference type="Proteomes" id="UP000006727">
    <property type="component" value="Chromosome 3"/>
</dbReference>